<reference evidence="9" key="1">
    <citation type="submission" date="2017-09" db="EMBL/GenBank/DDBJ databases">
        <title>Depth-based differentiation of microbial function through sediment-hosted aquifers and enrichment of novel symbionts in the deep terrestrial subsurface.</title>
        <authorList>
            <person name="Probst A.J."/>
            <person name="Ladd B."/>
            <person name="Jarett J.K."/>
            <person name="Geller-Mcgrath D.E."/>
            <person name="Sieber C.M.K."/>
            <person name="Emerson J.B."/>
            <person name="Anantharaman K."/>
            <person name="Thomas B.C."/>
            <person name="Malmstrom R."/>
            <person name="Stieglmeier M."/>
            <person name="Klingl A."/>
            <person name="Woyke T."/>
            <person name="Ryan C.M."/>
            <person name="Banfield J.F."/>
        </authorList>
    </citation>
    <scope>NUCLEOTIDE SEQUENCE [LARGE SCALE GENOMIC DNA]</scope>
</reference>
<dbReference type="SUPFAM" id="SSF54786">
    <property type="entry name" value="YcfA/nrd intein domain"/>
    <property type="match status" value="1"/>
</dbReference>
<evidence type="ECO:0000256" key="2">
    <source>
        <dbReference type="ARBA" id="ARBA00022649"/>
    </source>
</evidence>
<proteinExistence type="inferred from homology"/>
<dbReference type="Gene3D" id="3.30.920.30">
    <property type="entry name" value="Hypothetical protein"/>
    <property type="match status" value="1"/>
</dbReference>
<gene>
    <name evidence="8" type="ORF">COT54_01075</name>
</gene>
<dbReference type="InterPro" id="IPR038570">
    <property type="entry name" value="HicA_sf"/>
</dbReference>
<evidence type="ECO:0000256" key="3">
    <source>
        <dbReference type="ARBA" id="ARBA00022722"/>
    </source>
</evidence>
<dbReference type="InterPro" id="IPR012933">
    <property type="entry name" value="HicA_mRNA_interferase"/>
</dbReference>
<sequence length="72" mass="8346">MPKLVPQKPQNIVKIILKNGFTFNHSTGSHRQYYNPQTKAHVTIPFHAREIPVGTLRSIVRQSLLPIDLFRR</sequence>
<dbReference type="EMBL" id="PEYY01000044">
    <property type="protein sequence ID" value="PIS18104.1"/>
    <property type="molecule type" value="Genomic_DNA"/>
</dbReference>
<keyword evidence="7" id="KW-0346">Stress response</keyword>
<evidence type="ECO:0000313" key="8">
    <source>
        <dbReference type="EMBL" id="PIS18104.1"/>
    </source>
</evidence>
<evidence type="ECO:0000256" key="4">
    <source>
        <dbReference type="ARBA" id="ARBA00022759"/>
    </source>
</evidence>
<dbReference type="GO" id="GO:0004519">
    <property type="term" value="F:endonuclease activity"/>
    <property type="evidence" value="ECO:0007669"/>
    <property type="project" value="UniProtKB-KW"/>
</dbReference>
<dbReference type="Pfam" id="PF07927">
    <property type="entry name" value="HicA_toxin"/>
    <property type="match status" value="1"/>
</dbReference>
<keyword evidence="2" id="KW-1277">Toxin-antitoxin system</keyword>
<evidence type="ECO:0000313" key="9">
    <source>
        <dbReference type="Proteomes" id="UP000229574"/>
    </source>
</evidence>
<name>A0A2H0WZN0_9BACT</name>
<evidence type="ECO:0000256" key="7">
    <source>
        <dbReference type="ARBA" id="ARBA00023016"/>
    </source>
</evidence>
<evidence type="ECO:0000256" key="6">
    <source>
        <dbReference type="ARBA" id="ARBA00022884"/>
    </source>
</evidence>
<keyword evidence="3" id="KW-0540">Nuclease</keyword>
<evidence type="ECO:0000256" key="5">
    <source>
        <dbReference type="ARBA" id="ARBA00022801"/>
    </source>
</evidence>
<keyword evidence="6" id="KW-0694">RNA-binding</keyword>
<keyword evidence="4" id="KW-0255">Endonuclease</keyword>
<evidence type="ECO:0008006" key="10">
    <source>
        <dbReference type="Google" id="ProtNLM"/>
    </source>
</evidence>
<organism evidence="8 9">
    <name type="scientific">Candidatus Collierbacteria bacterium CG09_land_8_20_14_0_10_46_12</name>
    <dbReference type="NCBI Taxonomy" id="1974533"/>
    <lineage>
        <taxon>Bacteria</taxon>
        <taxon>Candidatus Collieribacteriota</taxon>
    </lineage>
</organism>
<protein>
    <recommendedName>
        <fullName evidence="10">Type II toxin-antitoxin system HicA family toxin</fullName>
    </recommendedName>
</protein>
<dbReference type="GO" id="GO:0016787">
    <property type="term" value="F:hydrolase activity"/>
    <property type="evidence" value="ECO:0007669"/>
    <property type="project" value="UniProtKB-KW"/>
</dbReference>
<accession>A0A2H0WZN0</accession>
<dbReference type="Proteomes" id="UP000229574">
    <property type="component" value="Unassembled WGS sequence"/>
</dbReference>
<dbReference type="AlphaFoldDB" id="A0A2H0WZN0"/>
<comment type="similarity">
    <text evidence="1">Belongs to the HicA mRNA interferase family.</text>
</comment>
<evidence type="ECO:0000256" key="1">
    <source>
        <dbReference type="ARBA" id="ARBA00006620"/>
    </source>
</evidence>
<dbReference type="GO" id="GO:0003729">
    <property type="term" value="F:mRNA binding"/>
    <property type="evidence" value="ECO:0007669"/>
    <property type="project" value="InterPro"/>
</dbReference>
<comment type="caution">
    <text evidence="8">The sequence shown here is derived from an EMBL/GenBank/DDBJ whole genome shotgun (WGS) entry which is preliminary data.</text>
</comment>
<keyword evidence="5" id="KW-0378">Hydrolase</keyword>